<keyword evidence="3" id="KW-0238">DNA-binding</keyword>
<keyword evidence="7" id="KW-1185">Reference proteome</keyword>
<dbReference type="PRINTS" id="PR00039">
    <property type="entry name" value="HTHLYSR"/>
</dbReference>
<dbReference type="GO" id="GO:0032993">
    <property type="term" value="C:protein-DNA complex"/>
    <property type="evidence" value="ECO:0007669"/>
    <property type="project" value="TreeGrafter"/>
</dbReference>
<evidence type="ECO:0000259" key="5">
    <source>
        <dbReference type="PROSITE" id="PS50931"/>
    </source>
</evidence>
<feature type="domain" description="HTH lysR-type" evidence="5">
    <location>
        <begin position="3"/>
        <end position="60"/>
    </location>
</feature>
<keyword evidence="2" id="KW-0805">Transcription regulation</keyword>
<dbReference type="InterPro" id="IPR036390">
    <property type="entry name" value="WH_DNA-bd_sf"/>
</dbReference>
<dbReference type="SUPFAM" id="SSF46785">
    <property type="entry name" value="Winged helix' DNA-binding domain"/>
    <property type="match status" value="1"/>
</dbReference>
<organism evidence="6 7">
    <name type="scientific">Patulibacter medicamentivorans</name>
    <dbReference type="NCBI Taxonomy" id="1097667"/>
    <lineage>
        <taxon>Bacteria</taxon>
        <taxon>Bacillati</taxon>
        <taxon>Actinomycetota</taxon>
        <taxon>Thermoleophilia</taxon>
        <taxon>Solirubrobacterales</taxon>
        <taxon>Patulibacteraceae</taxon>
        <taxon>Patulibacter</taxon>
    </lineage>
</organism>
<dbReference type="FunFam" id="1.10.10.10:FF:000001">
    <property type="entry name" value="LysR family transcriptional regulator"/>
    <property type="match status" value="1"/>
</dbReference>
<evidence type="ECO:0000256" key="3">
    <source>
        <dbReference type="ARBA" id="ARBA00023125"/>
    </source>
</evidence>
<dbReference type="Gene3D" id="3.40.190.10">
    <property type="entry name" value="Periplasmic binding protein-like II"/>
    <property type="match status" value="2"/>
</dbReference>
<keyword evidence="4" id="KW-0804">Transcription</keyword>
<reference evidence="6 7" key="1">
    <citation type="journal article" date="2013" name="Biodegradation">
        <title>Quantitative proteomic analysis of ibuprofen-degrading Patulibacter sp. strain I11.</title>
        <authorList>
            <person name="Almeida B."/>
            <person name="Kjeldal H."/>
            <person name="Lolas I."/>
            <person name="Knudsen A.D."/>
            <person name="Carvalho G."/>
            <person name="Nielsen K.L."/>
            <person name="Barreto Crespo M.T."/>
            <person name="Stensballe A."/>
            <person name="Nielsen J.L."/>
        </authorList>
    </citation>
    <scope>NUCLEOTIDE SEQUENCE [LARGE SCALE GENOMIC DNA]</scope>
    <source>
        <strain evidence="6 7">I11</strain>
    </source>
</reference>
<dbReference type="InterPro" id="IPR005119">
    <property type="entry name" value="LysR_subst-bd"/>
</dbReference>
<dbReference type="OrthoDB" id="79118at2"/>
<dbReference type="Pfam" id="PF00126">
    <property type="entry name" value="HTH_1"/>
    <property type="match status" value="1"/>
</dbReference>
<dbReference type="RefSeq" id="WP_007578367.1">
    <property type="nucleotide sequence ID" value="NZ_AGUD01000296.1"/>
</dbReference>
<dbReference type="SUPFAM" id="SSF53850">
    <property type="entry name" value="Periplasmic binding protein-like II"/>
    <property type="match status" value="1"/>
</dbReference>
<dbReference type="Proteomes" id="UP000005143">
    <property type="component" value="Unassembled WGS sequence"/>
</dbReference>
<dbReference type="Pfam" id="PF03466">
    <property type="entry name" value="LysR_substrate"/>
    <property type="match status" value="1"/>
</dbReference>
<protein>
    <submittedName>
        <fullName evidence="6">Putative lysR-type transcriptional regulator</fullName>
    </submittedName>
</protein>
<evidence type="ECO:0000256" key="4">
    <source>
        <dbReference type="ARBA" id="ARBA00023163"/>
    </source>
</evidence>
<dbReference type="EMBL" id="AGUD01000296">
    <property type="protein sequence ID" value="EHN09255.1"/>
    <property type="molecule type" value="Genomic_DNA"/>
</dbReference>
<proteinExistence type="inferred from homology"/>
<dbReference type="PANTHER" id="PTHR30346:SF28">
    <property type="entry name" value="HTH-TYPE TRANSCRIPTIONAL REGULATOR CYNR"/>
    <property type="match status" value="1"/>
</dbReference>
<dbReference type="GO" id="GO:0003677">
    <property type="term" value="F:DNA binding"/>
    <property type="evidence" value="ECO:0007669"/>
    <property type="project" value="UniProtKB-KW"/>
</dbReference>
<dbReference type="GO" id="GO:0003700">
    <property type="term" value="F:DNA-binding transcription factor activity"/>
    <property type="evidence" value="ECO:0007669"/>
    <property type="project" value="InterPro"/>
</dbReference>
<evidence type="ECO:0000256" key="1">
    <source>
        <dbReference type="ARBA" id="ARBA00009437"/>
    </source>
</evidence>
<evidence type="ECO:0000256" key="2">
    <source>
        <dbReference type="ARBA" id="ARBA00023015"/>
    </source>
</evidence>
<comment type="similarity">
    <text evidence="1">Belongs to the LysR transcriptional regulatory family.</text>
</comment>
<accession>H0EAM1</accession>
<dbReference type="Gene3D" id="1.10.10.10">
    <property type="entry name" value="Winged helix-like DNA-binding domain superfamily/Winged helix DNA-binding domain"/>
    <property type="match status" value="1"/>
</dbReference>
<dbReference type="PROSITE" id="PS50931">
    <property type="entry name" value="HTH_LYSR"/>
    <property type="match status" value="1"/>
</dbReference>
<dbReference type="PATRIC" id="fig|1097667.3.peg.3860"/>
<dbReference type="AlphaFoldDB" id="H0EAM1"/>
<dbReference type="InterPro" id="IPR000847">
    <property type="entry name" value="LysR_HTH_N"/>
</dbReference>
<evidence type="ECO:0000313" key="7">
    <source>
        <dbReference type="Proteomes" id="UP000005143"/>
    </source>
</evidence>
<dbReference type="InterPro" id="IPR036388">
    <property type="entry name" value="WH-like_DNA-bd_sf"/>
</dbReference>
<evidence type="ECO:0000313" key="6">
    <source>
        <dbReference type="EMBL" id="EHN09255.1"/>
    </source>
</evidence>
<name>H0EAM1_9ACTN</name>
<sequence length="316" mass="34097">MSVELRLLAAFVAVAEEGTFTAAARRLTVTQPALSRRIVQLERQLGVAVLRRTTRSTELTAAGEALLDHARTAIASAEAGVRAAREAADIDAARELRVVLSRNRDGSVPVAALSGLRARFPALTVAVDRSKTGPAIRAVLEHRADVAFVRGLPDDADEHLRTEVVLQEELLAVLPAGHPLAAAATVPVERFRREPVVFFSGEDELCTPHTVRELWGEEASVPSRAVALRPDIDAMIEEVAARGDALTIAYASNVARAQSLGLVARPLAPARFRPLFLVRRRDDRRPHVLGFVDQVRSATRDQSAARAAVPPLRSVA</sequence>
<comment type="caution">
    <text evidence="6">The sequence shown here is derived from an EMBL/GenBank/DDBJ whole genome shotgun (WGS) entry which is preliminary data.</text>
</comment>
<gene>
    <name evidence="6" type="ORF">PAI11_38950</name>
</gene>
<dbReference type="PANTHER" id="PTHR30346">
    <property type="entry name" value="TRANSCRIPTIONAL DUAL REGULATOR HCAR-RELATED"/>
    <property type="match status" value="1"/>
</dbReference>